<feature type="transmembrane region" description="Helical" evidence="1">
    <location>
        <begin position="336"/>
        <end position="354"/>
    </location>
</feature>
<dbReference type="RefSeq" id="WP_010854606.1">
    <property type="nucleotide sequence ID" value="NZ_AQHR01000068.1"/>
</dbReference>
<proteinExistence type="predicted"/>
<feature type="transmembrane region" description="Helical" evidence="1">
    <location>
        <begin position="164"/>
        <end position="191"/>
    </location>
</feature>
<sequence>MLQFFKLNDPFRLVGILLFLGIFRLPYFLLGTPMIQPEMVWLLIGERMASGIPMYDGIMDDTGPFSALFYGLLHFLFGKSLTAHHVLAGFVVFFQVAYLNHLFIRYKTYKENTYLPAIVMLVYFHLSYDFLILSPSLLGNTFILLAFGQLFSQTALNKNATESILLLGLFGGIALCFHFPLVVFFPLMVVFGVVIGGFNFQQLALSVTAYLLPFALVALYFFWIEGLEEFFVEFVLASRKIQRSVHTTVGELAFVFFMPILLSIFGFFAILLVKKLYINQQKQNQLMILYLICASFTVFLANRTIGYQFLGLIPVFAFYTVHYLNSIRRPVFQSALFYLILLGMPFIGVSWFFYKKNDPTYHQYAVMEGPEYAITKGTNVLVLGKDLGYYREASLATPYLNFAMAKPYLENRRDFGQMAKINRFFVEEQPEWVIDEEGVFGAMLPFYPQIQALYEQEASDRYRLKK</sequence>
<keyword evidence="1" id="KW-0812">Transmembrane</keyword>
<dbReference type="EMBL" id="AQHR01000068">
    <property type="protein sequence ID" value="EON77021.1"/>
    <property type="molecule type" value="Genomic_DNA"/>
</dbReference>
<feature type="transmembrane region" description="Helical" evidence="1">
    <location>
        <begin position="285"/>
        <end position="301"/>
    </location>
</feature>
<feature type="transmembrane region" description="Helical" evidence="1">
    <location>
        <begin position="252"/>
        <end position="273"/>
    </location>
</feature>
<evidence type="ECO:0000256" key="1">
    <source>
        <dbReference type="SAM" id="Phobius"/>
    </source>
</evidence>
<feature type="transmembrane region" description="Helical" evidence="1">
    <location>
        <begin position="203"/>
        <end position="224"/>
    </location>
</feature>
<feature type="transmembrane region" description="Helical" evidence="1">
    <location>
        <begin position="12"/>
        <end position="30"/>
    </location>
</feature>
<feature type="transmembrane region" description="Helical" evidence="1">
    <location>
        <begin position="82"/>
        <end position="103"/>
    </location>
</feature>
<reference evidence="2 3" key="1">
    <citation type="submission" date="2013-02" db="EMBL/GenBank/DDBJ databases">
        <title>A novel strain isolated from Lonar lake, Maharashtra, India.</title>
        <authorList>
            <person name="Singh A."/>
        </authorList>
    </citation>
    <scope>NUCLEOTIDE SEQUENCE [LARGE SCALE GENOMIC DNA]</scope>
    <source>
        <strain evidence="2 3">AK24</strain>
    </source>
</reference>
<evidence type="ECO:0000313" key="3">
    <source>
        <dbReference type="Proteomes" id="UP000013909"/>
    </source>
</evidence>
<feature type="transmembrane region" description="Helical" evidence="1">
    <location>
        <begin position="115"/>
        <end position="144"/>
    </location>
</feature>
<accession>R7ZSA6</accession>
<dbReference type="AlphaFoldDB" id="R7ZSA6"/>
<organism evidence="2 3">
    <name type="scientific">Lunatimonas lonarensis</name>
    <dbReference type="NCBI Taxonomy" id="1232681"/>
    <lineage>
        <taxon>Bacteria</taxon>
        <taxon>Pseudomonadati</taxon>
        <taxon>Bacteroidota</taxon>
        <taxon>Cytophagia</taxon>
        <taxon>Cytophagales</taxon>
        <taxon>Cyclobacteriaceae</taxon>
    </lineage>
</organism>
<keyword evidence="1" id="KW-0472">Membrane</keyword>
<name>R7ZSA6_9BACT</name>
<keyword evidence="1" id="KW-1133">Transmembrane helix</keyword>
<gene>
    <name evidence="2" type="ORF">ADIS_2470</name>
</gene>
<keyword evidence="3" id="KW-1185">Reference proteome</keyword>
<evidence type="ECO:0008006" key="4">
    <source>
        <dbReference type="Google" id="ProtNLM"/>
    </source>
</evidence>
<protein>
    <recommendedName>
        <fullName evidence="4">Glycosyltransferase RgtA/B/C/D-like domain-containing protein</fullName>
    </recommendedName>
</protein>
<comment type="caution">
    <text evidence="2">The sequence shown here is derived from an EMBL/GenBank/DDBJ whole genome shotgun (WGS) entry which is preliminary data.</text>
</comment>
<dbReference type="OrthoDB" id="981402at2"/>
<dbReference type="STRING" id="1232681.ADIS_2470"/>
<dbReference type="Proteomes" id="UP000013909">
    <property type="component" value="Unassembled WGS sequence"/>
</dbReference>
<evidence type="ECO:0000313" key="2">
    <source>
        <dbReference type="EMBL" id="EON77021.1"/>
    </source>
</evidence>